<dbReference type="InterPro" id="IPR001451">
    <property type="entry name" value="Hexapep"/>
</dbReference>
<dbReference type="SUPFAM" id="SSF51161">
    <property type="entry name" value="Trimeric LpxA-like enzymes"/>
    <property type="match status" value="1"/>
</dbReference>
<accession>A0A859IJG9</accession>
<gene>
    <name evidence="2" type="ORF">FLK62_03865</name>
</gene>
<evidence type="ECO:0008006" key="4">
    <source>
        <dbReference type="Google" id="ProtNLM"/>
    </source>
</evidence>
<sequence length="60" mass="6257">MGFGIPYKQIIGNNCIIGAGAKILGDLTIGDNCVIGANAVITKDIPDNCTVVGFNKIVHR</sequence>
<dbReference type="Pfam" id="PF00132">
    <property type="entry name" value="Hexapep"/>
    <property type="match status" value="1"/>
</dbReference>
<reference evidence="2 3" key="1">
    <citation type="submission" date="2019-06" db="EMBL/GenBank/DDBJ databases">
        <title>Complete genome sequence of Haemophilus parasuis HPS412.</title>
        <authorList>
            <person name="Yang S."/>
            <person name="Huang C."/>
        </authorList>
    </citation>
    <scope>NUCLEOTIDE SEQUENCE [LARGE SCALE GENOMIC DNA]</scope>
    <source>
        <strain evidence="2 3">HPS412</strain>
    </source>
</reference>
<comment type="similarity">
    <text evidence="1">Belongs to the transferase hexapeptide repeat family.</text>
</comment>
<evidence type="ECO:0000256" key="1">
    <source>
        <dbReference type="ARBA" id="ARBA00007274"/>
    </source>
</evidence>
<dbReference type="InterPro" id="IPR011004">
    <property type="entry name" value="Trimer_LpxA-like_sf"/>
</dbReference>
<dbReference type="Proteomes" id="UP000509790">
    <property type="component" value="Chromosome"/>
</dbReference>
<evidence type="ECO:0000313" key="2">
    <source>
        <dbReference type="EMBL" id="QKY73999.1"/>
    </source>
</evidence>
<protein>
    <recommendedName>
        <fullName evidence="4">Serine acetyltransferase</fullName>
    </recommendedName>
</protein>
<dbReference type="PANTHER" id="PTHR43300">
    <property type="entry name" value="ACETYLTRANSFERASE"/>
    <property type="match status" value="1"/>
</dbReference>
<dbReference type="Gene3D" id="2.160.10.10">
    <property type="entry name" value="Hexapeptide repeat proteins"/>
    <property type="match status" value="1"/>
</dbReference>
<dbReference type="RefSeq" id="WP_081378452.1">
    <property type="nucleotide sequence ID" value="NZ_JBJDSI010000006.1"/>
</dbReference>
<evidence type="ECO:0000313" key="3">
    <source>
        <dbReference type="Proteomes" id="UP000509790"/>
    </source>
</evidence>
<dbReference type="EMBL" id="CP041334">
    <property type="protein sequence ID" value="QKY73999.1"/>
    <property type="molecule type" value="Genomic_DNA"/>
</dbReference>
<dbReference type="InterPro" id="IPR050179">
    <property type="entry name" value="Trans_hexapeptide_repeat"/>
</dbReference>
<organism evidence="2 3">
    <name type="scientific">Glaesserella parasuis</name>
    <name type="common">Haemophilus parasuis</name>
    <dbReference type="NCBI Taxonomy" id="738"/>
    <lineage>
        <taxon>Bacteria</taxon>
        <taxon>Pseudomonadati</taxon>
        <taxon>Pseudomonadota</taxon>
        <taxon>Gammaproteobacteria</taxon>
        <taxon>Pasteurellales</taxon>
        <taxon>Pasteurellaceae</taxon>
        <taxon>Glaesserella</taxon>
    </lineage>
</organism>
<dbReference type="PANTHER" id="PTHR43300:SF7">
    <property type="entry name" value="UDP-N-ACETYLBACILLOSAMINE N-ACETYLTRANSFERASE"/>
    <property type="match status" value="1"/>
</dbReference>
<proteinExistence type="inferred from homology"/>
<name>A0A859IJG9_GLAPU</name>
<dbReference type="AlphaFoldDB" id="A0A859IJG9"/>